<feature type="region of interest" description="Disordered" evidence="11">
    <location>
        <begin position="534"/>
        <end position="553"/>
    </location>
</feature>
<proteinExistence type="inferred from homology"/>
<keyword evidence="10" id="KW-0175">Coiled coil</keyword>
<keyword evidence="7" id="KW-0969">Cilium</keyword>
<evidence type="ECO:0000256" key="2">
    <source>
        <dbReference type="ARBA" id="ARBA00004611"/>
    </source>
</evidence>
<evidence type="ECO:0000256" key="8">
    <source>
        <dbReference type="ARBA" id="ARBA00023212"/>
    </source>
</evidence>
<evidence type="ECO:0000256" key="7">
    <source>
        <dbReference type="ARBA" id="ARBA00023069"/>
    </source>
</evidence>
<evidence type="ECO:0000313" key="12">
    <source>
        <dbReference type="EMBL" id="KPI85550.1"/>
    </source>
</evidence>
<comment type="function">
    <text evidence="1">Component of the nexin-dynein regulatory complex (N-DRC), a key regulator of ciliary/flagellar motility which maintains the alignment and integrity of the distal axoneme and regulates microtubule sliding in motile axonemes.</text>
</comment>
<dbReference type="PANTHER" id="PTHR31598:SF1">
    <property type="entry name" value="DYNEIN REGULATORY COMPLEX PROTEIN 10"/>
    <property type="match status" value="1"/>
</dbReference>
<comment type="subcellular location">
    <subcellularLocation>
        <location evidence="2">Cytoplasm</location>
        <location evidence="2">Cytoskeleton</location>
        <location evidence="2">Flagellum axoneme</location>
    </subcellularLocation>
</comment>
<evidence type="ECO:0000256" key="1">
    <source>
        <dbReference type="ARBA" id="ARBA00003029"/>
    </source>
</evidence>
<dbReference type="InterPro" id="IPR042815">
    <property type="entry name" value="DRC10"/>
</dbReference>
<feature type="coiled-coil region" evidence="10">
    <location>
        <begin position="350"/>
        <end position="424"/>
    </location>
</feature>
<dbReference type="Proteomes" id="UP000038009">
    <property type="component" value="Unassembled WGS sequence"/>
</dbReference>
<evidence type="ECO:0000256" key="10">
    <source>
        <dbReference type="SAM" id="Coils"/>
    </source>
</evidence>
<evidence type="ECO:0000256" key="5">
    <source>
        <dbReference type="ARBA" id="ARBA00022490"/>
    </source>
</evidence>
<dbReference type="OMA" id="REEHAWE"/>
<feature type="compositionally biased region" description="Basic residues" evidence="11">
    <location>
        <begin position="542"/>
        <end position="553"/>
    </location>
</feature>
<protein>
    <recommendedName>
        <fullName evidence="4">Dynein regulatory complex protein 10</fullName>
    </recommendedName>
</protein>
<feature type="region of interest" description="Disordered" evidence="11">
    <location>
        <begin position="93"/>
        <end position="125"/>
    </location>
</feature>
<dbReference type="OrthoDB" id="10265211at2759"/>
<evidence type="ECO:0000313" key="13">
    <source>
        <dbReference type="Proteomes" id="UP000038009"/>
    </source>
</evidence>
<evidence type="ECO:0000256" key="4">
    <source>
        <dbReference type="ARBA" id="ARBA00021752"/>
    </source>
</evidence>
<keyword evidence="9" id="KW-0966">Cell projection</keyword>
<keyword evidence="6" id="KW-0282">Flagellum</keyword>
<keyword evidence="13" id="KW-1185">Reference proteome</keyword>
<reference evidence="12 13" key="1">
    <citation type="journal article" date="2015" name="PLoS Pathog.">
        <title>Leptomonas seymouri: Adaptations to the Dixenous Life Cycle Analyzed by Genome Sequencing, Transcriptome Profiling and Co-infection with Leishmania donovani.</title>
        <authorList>
            <person name="Kraeva N."/>
            <person name="Butenko A."/>
            <person name="Hlavacova J."/>
            <person name="Kostygov A."/>
            <person name="Myskova J."/>
            <person name="Grybchuk D."/>
            <person name="Lestinova T."/>
            <person name="Votypka J."/>
            <person name="Volf P."/>
            <person name="Opperdoes F."/>
            <person name="Flegontov P."/>
            <person name="Lukes J."/>
            <person name="Yurchenko V."/>
        </authorList>
    </citation>
    <scope>NUCLEOTIDE SEQUENCE [LARGE SCALE GENOMIC DNA]</scope>
    <source>
        <strain evidence="12 13">ATCC 30220</strain>
    </source>
</reference>
<feature type="coiled-coil region" evidence="10">
    <location>
        <begin position="468"/>
        <end position="502"/>
    </location>
</feature>
<evidence type="ECO:0000256" key="6">
    <source>
        <dbReference type="ARBA" id="ARBA00022846"/>
    </source>
</evidence>
<dbReference type="PANTHER" id="PTHR31598">
    <property type="entry name" value="IQ DOMAIN-CONTAINING PROTEIN D"/>
    <property type="match status" value="1"/>
</dbReference>
<dbReference type="VEuPathDB" id="TriTrypDB:Lsey_0181_0100"/>
<gene>
    <name evidence="12" type="ORF">ABL78_5399</name>
</gene>
<comment type="caution">
    <text evidence="12">The sequence shown here is derived from an EMBL/GenBank/DDBJ whole genome shotgun (WGS) entry which is preliminary data.</text>
</comment>
<sequence>MDMDPMTRREAGKIEAILLDLIEELKLLSLLPEEFSSWVRDETVVAAAGSESNVYLQLYEAHTARKAEKAARELKGKQAATAVSGQTCMGEHTGHTHLLGGAAASTHSGAEKQAPPGVSTFSRPGVSNDALSSSFSSSASSGTWAELKKEGGASVNSLSVSSLASEDAEERQRAIKATCFVHTVAQYGDPADGDSNEAVVQVSEFSQLERDLLDSATTTGCVDPSDLQMHHLSARALVDTLRESGYGTAMQYFLKRLYKSSSPTQGAKLQKAGAATDASQARIYSCGMMEESVDRLHVLVATLHRLIHERNQSTVNDDIHRYQLLHDAVNKDQAGTADVQMLNQRYLDVKATRKREVAELDKEIQQLEEELQYVRQTADVELEAFQRVQETIQSDHRCTLRQQLEAHRNAAEAVARKLQHVQANNLDELNALRSLRTKREAAVSGAIADYDAQTAQMEAAMWQFNHEAEEDTGRIVRLETEVQSLQKQKDEYAWEVMVAEQRQEHAIVIRQHHEHDARVIQAYYRAFRARQQAQQALEKGAKKGKKKRSTKKK</sequence>
<name>A0A0N1I290_LEPSE</name>
<organism evidence="12 13">
    <name type="scientific">Leptomonas seymouri</name>
    <dbReference type="NCBI Taxonomy" id="5684"/>
    <lineage>
        <taxon>Eukaryota</taxon>
        <taxon>Discoba</taxon>
        <taxon>Euglenozoa</taxon>
        <taxon>Kinetoplastea</taxon>
        <taxon>Metakinetoplastina</taxon>
        <taxon>Trypanosomatida</taxon>
        <taxon>Trypanosomatidae</taxon>
        <taxon>Leishmaniinae</taxon>
        <taxon>Leptomonas</taxon>
    </lineage>
</organism>
<dbReference type="PROSITE" id="PS50096">
    <property type="entry name" value="IQ"/>
    <property type="match status" value="1"/>
</dbReference>
<evidence type="ECO:0000256" key="9">
    <source>
        <dbReference type="ARBA" id="ARBA00023273"/>
    </source>
</evidence>
<accession>A0A0N1I290</accession>
<dbReference type="EMBL" id="LJSK01000181">
    <property type="protein sequence ID" value="KPI85550.1"/>
    <property type="molecule type" value="Genomic_DNA"/>
</dbReference>
<keyword evidence="5" id="KW-0963">Cytoplasm</keyword>
<evidence type="ECO:0000256" key="11">
    <source>
        <dbReference type="SAM" id="MobiDB-lite"/>
    </source>
</evidence>
<keyword evidence="8" id="KW-0206">Cytoskeleton</keyword>
<comment type="similarity">
    <text evidence="3">Belongs to the DRC10 family.</text>
</comment>
<evidence type="ECO:0000256" key="3">
    <source>
        <dbReference type="ARBA" id="ARBA00009071"/>
    </source>
</evidence>
<dbReference type="AlphaFoldDB" id="A0A0N1I290"/>